<feature type="chain" id="PRO_5046847845" evidence="1">
    <location>
        <begin position="19"/>
        <end position="267"/>
    </location>
</feature>
<dbReference type="Pfam" id="PF00905">
    <property type="entry name" value="Transpeptidase"/>
    <property type="match status" value="1"/>
</dbReference>
<organism evidence="3 4">
    <name type="scientific">Hymenobacter fastidiosus</name>
    <dbReference type="NCBI Taxonomy" id="486264"/>
    <lineage>
        <taxon>Bacteria</taxon>
        <taxon>Pseudomonadati</taxon>
        <taxon>Bacteroidota</taxon>
        <taxon>Cytophagia</taxon>
        <taxon>Cytophagales</taxon>
        <taxon>Hymenobacteraceae</taxon>
        <taxon>Hymenobacter</taxon>
    </lineage>
</organism>
<sequence>MRFLLGFALVLIQTGAVAQAVTERNFQKHFDEYGVRGSFLLYDQQANRFTAYNMARCNEGFLPGGTFDIPTVLIGLETGALADTTQLIAYTGPPRPDSTWNQPMAVGRAIRARCGPCFQQLAHDIGVKNFHQQLAGLKFGMMVVVPETLDSFWQTGVSRVSQFQQVAFLRRLYNQQLPFAEHNQALTKSLFRLQATPNWTLYGTTGKTRRGKMSNGWFVGWLEQAGHVYFFALNVEPKDGRDANEQFLRGRREITERLLHELSLMPN</sequence>
<reference evidence="4" key="1">
    <citation type="journal article" date="2019" name="Int. J. Syst. Evol. Microbiol.">
        <title>The Global Catalogue of Microorganisms (GCM) 10K type strain sequencing project: providing services to taxonomists for standard genome sequencing and annotation.</title>
        <authorList>
            <consortium name="The Broad Institute Genomics Platform"/>
            <consortium name="The Broad Institute Genome Sequencing Center for Infectious Disease"/>
            <person name="Wu L."/>
            <person name="Ma J."/>
        </authorList>
    </citation>
    <scope>NUCLEOTIDE SEQUENCE [LARGE SCALE GENOMIC DNA]</scope>
    <source>
        <strain evidence="4">JCM 17224</strain>
    </source>
</reference>
<evidence type="ECO:0000256" key="1">
    <source>
        <dbReference type="SAM" id="SignalP"/>
    </source>
</evidence>
<dbReference type="EMBL" id="BAABDJ010000006">
    <property type="protein sequence ID" value="GAA3998735.1"/>
    <property type="molecule type" value="Genomic_DNA"/>
</dbReference>
<keyword evidence="4" id="KW-1185">Reference proteome</keyword>
<evidence type="ECO:0000259" key="2">
    <source>
        <dbReference type="Pfam" id="PF00905"/>
    </source>
</evidence>
<gene>
    <name evidence="3" type="primary">blaOXA</name>
    <name evidence="3" type="ORF">GCM10022408_07040</name>
</gene>
<proteinExistence type="predicted"/>
<keyword evidence="1" id="KW-0732">Signal</keyword>
<dbReference type="InterPro" id="IPR001460">
    <property type="entry name" value="PCN-bd_Tpept"/>
</dbReference>
<dbReference type="Gene3D" id="3.40.710.10">
    <property type="entry name" value="DD-peptidase/beta-lactamase superfamily"/>
    <property type="match status" value="1"/>
</dbReference>
<evidence type="ECO:0000313" key="4">
    <source>
        <dbReference type="Proteomes" id="UP001500567"/>
    </source>
</evidence>
<feature type="domain" description="Penicillin-binding protein transpeptidase" evidence="2">
    <location>
        <begin position="14"/>
        <end position="242"/>
    </location>
</feature>
<feature type="signal peptide" evidence="1">
    <location>
        <begin position="1"/>
        <end position="18"/>
    </location>
</feature>
<comment type="caution">
    <text evidence="3">The sequence shown here is derived from an EMBL/GenBank/DDBJ whole genome shotgun (WGS) entry which is preliminary data.</text>
</comment>
<protein>
    <submittedName>
        <fullName evidence="3">OXA-48 family carbapenem-hydrolyzing class D beta-lactamase OXA-54</fullName>
    </submittedName>
</protein>
<name>A0ABP7RKE4_9BACT</name>
<dbReference type="SUPFAM" id="SSF56601">
    <property type="entry name" value="beta-lactamase/transpeptidase-like"/>
    <property type="match status" value="1"/>
</dbReference>
<dbReference type="Proteomes" id="UP001500567">
    <property type="component" value="Unassembled WGS sequence"/>
</dbReference>
<evidence type="ECO:0000313" key="3">
    <source>
        <dbReference type="EMBL" id="GAA3998735.1"/>
    </source>
</evidence>
<accession>A0ABP7RKE4</accession>
<dbReference type="InterPro" id="IPR012338">
    <property type="entry name" value="Beta-lactam/transpept-like"/>
</dbReference>
<dbReference type="RefSeq" id="WP_345071034.1">
    <property type="nucleotide sequence ID" value="NZ_BAABDJ010000006.1"/>
</dbReference>